<dbReference type="AlphaFoldDB" id="A0A4V2UT95"/>
<dbReference type="Gene3D" id="1.50.10.10">
    <property type="match status" value="1"/>
</dbReference>
<keyword evidence="4" id="KW-1185">Reference proteome</keyword>
<accession>A0A4V2UT95</accession>
<dbReference type="Pfam" id="PF07470">
    <property type="entry name" value="Glyco_hydro_88"/>
    <property type="match status" value="1"/>
</dbReference>
<organism evidence="3 4">
    <name type="scientific">Anseongella ginsenosidimutans</name>
    <dbReference type="NCBI Taxonomy" id="496056"/>
    <lineage>
        <taxon>Bacteria</taxon>
        <taxon>Pseudomonadati</taxon>
        <taxon>Bacteroidota</taxon>
        <taxon>Sphingobacteriia</taxon>
        <taxon>Sphingobacteriales</taxon>
        <taxon>Sphingobacteriaceae</taxon>
        <taxon>Anseongella</taxon>
    </lineage>
</organism>
<dbReference type="InterPro" id="IPR010905">
    <property type="entry name" value="Glyco_hydro_88"/>
</dbReference>
<dbReference type="InterPro" id="IPR052043">
    <property type="entry name" value="PolySaccharide_Degr_Enz"/>
</dbReference>
<proteinExistence type="predicted"/>
<dbReference type="GO" id="GO:0016787">
    <property type="term" value="F:hydrolase activity"/>
    <property type="evidence" value="ECO:0007669"/>
    <property type="project" value="UniProtKB-KW"/>
</dbReference>
<dbReference type="EMBL" id="SMAD01000016">
    <property type="protein sequence ID" value="TCS84917.1"/>
    <property type="molecule type" value="Genomic_DNA"/>
</dbReference>
<dbReference type="OrthoDB" id="6381507at2"/>
<dbReference type="RefSeq" id="WP_132130525.1">
    <property type="nucleotide sequence ID" value="NZ_CP042432.1"/>
</dbReference>
<protein>
    <submittedName>
        <fullName evidence="3">Rhamnogalacturonyl hydrolase YesR</fullName>
    </submittedName>
</protein>
<feature type="chain" id="PRO_5020797341" evidence="2">
    <location>
        <begin position="27"/>
        <end position="396"/>
    </location>
</feature>
<keyword evidence="1 3" id="KW-0378">Hydrolase</keyword>
<dbReference type="InterPro" id="IPR012341">
    <property type="entry name" value="6hp_glycosidase-like_sf"/>
</dbReference>
<evidence type="ECO:0000313" key="4">
    <source>
        <dbReference type="Proteomes" id="UP000295807"/>
    </source>
</evidence>
<dbReference type="Proteomes" id="UP000295807">
    <property type="component" value="Unassembled WGS sequence"/>
</dbReference>
<comment type="caution">
    <text evidence="3">The sequence shown here is derived from an EMBL/GenBank/DDBJ whole genome shotgun (WGS) entry which is preliminary data.</text>
</comment>
<evidence type="ECO:0000313" key="3">
    <source>
        <dbReference type="EMBL" id="TCS84917.1"/>
    </source>
</evidence>
<gene>
    <name evidence="3" type="ORF">EDD80_1169</name>
</gene>
<evidence type="ECO:0000256" key="1">
    <source>
        <dbReference type="ARBA" id="ARBA00022801"/>
    </source>
</evidence>
<name>A0A4V2UT95_9SPHI</name>
<dbReference type="InterPro" id="IPR008928">
    <property type="entry name" value="6-hairpin_glycosidase_sf"/>
</dbReference>
<dbReference type="GO" id="GO:0005975">
    <property type="term" value="P:carbohydrate metabolic process"/>
    <property type="evidence" value="ECO:0007669"/>
    <property type="project" value="InterPro"/>
</dbReference>
<dbReference type="PANTHER" id="PTHR33886:SF8">
    <property type="entry name" value="UNSATURATED RHAMNOGALACTURONAN HYDROLASE (EUROFUNG)"/>
    <property type="match status" value="1"/>
</dbReference>
<dbReference type="SUPFAM" id="SSF48208">
    <property type="entry name" value="Six-hairpin glycosidases"/>
    <property type="match status" value="1"/>
</dbReference>
<reference evidence="3 4" key="1">
    <citation type="submission" date="2019-03" db="EMBL/GenBank/DDBJ databases">
        <title>Genomic Encyclopedia of Type Strains, Phase IV (KMG-IV): sequencing the most valuable type-strain genomes for metagenomic binning, comparative biology and taxonomic classification.</title>
        <authorList>
            <person name="Goeker M."/>
        </authorList>
    </citation>
    <scope>NUCLEOTIDE SEQUENCE [LARGE SCALE GENOMIC DNA]</scope>
    <source>
        <strain evidence="3 4">DSM 21100</strain>
    </source>
</reference>
<evidence type="ECO:0000256" key="2">
    <source>
        <dbReference type="SAM" id="SignalP"/>
    </source>
</evidence>
<sequence length="396" mass="45121">MKRCKFFHGSLFAGASLFCCLFTAFAQGPPAKDYAELMTVSAIKHLWDGKGHPEKWTYEQGVVLKGIEQVWKATGKQEYFDFIRSSVDYFIEEDGAIRTYKIEDYNIDNINTGKTLLFLYRETGEEKYRIAADTLREQLRHHPRTSEGGFWHKKRYPWQMWLDGLYMGEPFYAEYALEFNEEGSFDDIARQFILMEKHSRDAKTGLLYHGWDESGEQEWADDQTGRSPHFWGRAMGWYGMALVDVLDYFPPDHPKRDSLLAILNRFAAAVSASRDTRTGLWFQVLDRPGGKGNYPEASASCMFVYALAKGVRNGYLPEKYMETVSSGYEAILDRFISKAEEGLINLEGTVSVSGLGGDPYRDGSYAYYLSEPVVVNDPKGVGAFILAASEMNLTRQ</sequence>
<keyword evidence="2" id="KW-0732">Signal</keyword>
<feature type="signal peptide" evidence="2">
    <location>
        <begin position="1"/>
        <end position="26"/>
    </location>
</feature>
<dbReference type="PANTHER" id="PTHR33886">
    <property type="entry name" value="UNSATURATED RHAMNOGALACTURONAN HYDROLASE (EUROFUNG)"/>
    <property type="match status" value="1"/>
</dbReference>